<dbReference type="Proteomes" id="UP000315439">
    <property type="component" value="Unassembled WGS sequence"/>
</dbReference>
<name>A0A545U6J0_9GAMM</name>
<dbReference type="InterPro" id="IPR000620">
    <property type="entry name" value="EamA_dom"/>
</dbReference>
<feature type="transmembrane region" description="Helical" evidence="1">
    <location>
        <begin position="205"/>
        <end position="227"/>
    </location>
</feature>
<gene>
    <name evidence="3" type="ORF">FLL46_22065</name>
</gene>
<dbReference type="Pfam" id="PF00892">
    <property type="entry name" value="EamA"/>
    <property type="match status" value="2"/>
</dbReference>
<accession>A0A545U6J0</accession>
<dbReference type="GO" id="GO:0016020">
    <property type="term" value="C:membrane"/>
    <property type="evidence" value="ECO:0007669"/>
    <property type="project" value="InterPro"/>
</dbReference>
<dbReference type="RefSeq" id="WP_142933788.1">
    <property type="nucleotide sequence ID" value="NZ_ML660169.1"/>
</dbReference>
<dbReference type="OrthoDB" id="148351at2"/>
<comment type="caution">
    <text evidence="3">The sequence shown here is derived from an EMBL/GenBank/DDBJ whole genome shotgun (WGS) entry which is preliminary data.</text>
</comment>
<evidence type="ECO:0000259" key="2">
    <source>
        <dbReference type="Pfam" id="PF00892"/>
    </source>
</evidence>
<feature type="transmembrane region" description="Helical" evidence="1">
    <location>
        <begin position="178"/>
        <end position="199"/>
    </location>
</feature>
<keyword evidence="1" id="KW-0472">Membrane</keyword>
<dbReference type="InterPro" id="IPR037185">
    <property type="entry name" value="EmrE-like"/>
</dbReference>
<dbReference type="PANTHER" id="PTHR22911:SF103">
    <property type="entry name" value="BLR2811 PROTEIN"/>
    <property type="match status" value="1"/>
</dbReference>
<feature type="transmembrane region" description="Helical" evidence="1">
    <location>
        <begin position="146"/>
        <end position="166"/>
    </location>
</feature>
<feature type="transmembrane region" description="Helical" evidence="1">
    <location>
        <begin position="260"/>
        <end position="279"/>
    </location>
</feature>
<feature type="transmembrane region" description="Helical" evidence="1">
    <location>
        <begin position="37"/>
        <end position="59"/>
    </location>
</feature>
<dbReference type="AlphaFoldDB" id="A0A545U6J0"/>
<organism evidence="3 4">
    <name type="scientific">Aliikangiella coralliicola</name>
    <dbReference type="NCBI Taxonomy" id="2592383"/>
    <lineage>
        <taxon>Bacteria</taxon>
        <taxon>Pseudomonadati</taxon>
        <taxon>Pseudomonadota</taxon>
        <taxon>Gammaproteobacteria</taxon>
        <taxon>Oceanospirillales</taxon>
        <taxon>Pleioneaceae</taxon>
        <taxon>Aliikangiella</taxon>
    </lineage>
</organism>
<evidence type="ECO:0000313" key="4">
    <source>
        <dbReference type="Proteomes" id="UP000315439"/>
    </source>
</evidence>
<feature type="transmembrane region" description="Helical" evidence="1">
    <location>
        <begin position="124"/>
        <end position="140"/>
    </location>
</feature>
<evidence type="ECO:0000256" key="1">
    <source>
        <dbReference type="SAM" id="Phobius"/>
    </source>
</evidence>
<keyword evidence="1" id="KW-1133">Transmembrane helix</keyword>
<feature type="transmembrane region" description="Helical" evidence="1">
    <location>
        <begin position="100"/>
        <end position="117"/>
    </location>
</feature>
<dbReference type="Gene3D" id="1.10.3730.20">
    <property type="match status" value="1"/>
</dbReference>
<dbReference type="EMBL" id="VIKS01000013">
    <property type="protein sequence ID" value="TQV85077.1"/>
    <property type="molecule type" value="Genomic_DNA"/>
</dbReference>
<reference evidence="3 4" key="1">
    <citation type="submission" date="2019-07" db="EMBL/GenBank/DDBJ databases">
        <title>Draft genome for Aliikangiella sp. M105.</title>
        <authorList>
            <person name="Wang G."/>
        </authorList>
    </citation>
    <scope>NUCLEOTIDE SEQUENCE [LARGE SCALE GENOMIC DNA]</scope>
    <source>
        <strain evidence="3 4">M105</strain>
    </source>
</reference>
<feature type="transmembrane region" description="Helical" evidence="1">
    <location>
        <begin position="234"/>
        <end position="254"/>
    </location>
</feature>
<sequence length="289" mass="31812">MPKNSTILFAFILLVLGNLFATFVDVIVKLLATDVSIYQYIFLRQLAVLALMFPLWLKLPEASKQRGNNKVYAARAILTNIGAPSAVVALLYLPLATANVIFYSAPLFTIILATILLKEKIKIHRVAVTLMGFIGVAVALRPEYFGIAGLLAVCTALAVAGYNLSVKWLPKNSSTINTIFWSNLFTIPLTGIIALFNWQPITFDMILLSVGSCVCLIIYQGCSIMAFQKADAGAITVAEYSGLIFAAALGWLLFSEPLDLWTVFGITLIIVPITWQSWFEHRQEKAIMV</sequence>
<dbReference type="SUPFAM" id="SSF103481">
    <property type="entry name" value="Multidrug resistance efflux transporter EmrE"/>
    <property type="match status" value="2"/>
</dbReference>
<feature type="domain" description="EamA" evidence="2">
    <location>
        <begin position="9"/>
        <end position="140"/>
    </location>
</feature>
<protein>
    <submittedName>
        <fullName evidence="3">DMT family transporter</fullName>
    </submittedName>
</protein>
<feature type="transmembrane region" description="Helical" evidence="1">
    <location>
        <begin position="71"/>
        <end position="94"/>
    </location>
</feature>
<proteinExistence type="predicted"/>
<feature type="domain" description="EamA" evidence="2">
    <location>
        <begin position="149"/>
        <end position="271"/>
    </location>
</feature>
<keyword evidence="4" id="KW-1185">Reference proteome</keyword>
<dbReference type="PANTHER" id="PTHR22911">
    <property type="entry name" value="ACYL-MALONYL CONDENSING ENZYME-RELATED"/>
    <property type="match status" value="1"/>
</dbReference>
<evidence type="ECO:0000313" key="3">
    <source>
        <dbReference type="EMBL" id="TQV85077.1"/>
    </source>
</evidence>
<keyword evidence="1" id="KW-0812">Transmembrane</keyword>